<evidence type="ECO:0000313" key="7">
    <source>
        <dbReference type="EMBL" id="MBC8536225.1"/>
    </source>
</evidence>
<dbReference type="Gene3D" id="1.10.580.10">
    <property type="entry name" value="Citrate Synthase, domain 1"/>
    <property type="match status" value="1"/>
</dbReference>
<evidence type="ECO:0000256" key="6">
    <source>
        <dbReference type="PIRSR" id="PIRSR001369-1"/>
    </source>
</evidence>
<feature type="active site" evidence="6">
    <location>
        <position position="332"/>
    </location>
</feature>
<accession>A0A926HUS1</accession>
<dbReference type="PANTHER" id="PTHR11739:SF4">
    <property type="entry name" value="CITRATE SYNTHASE, PEROXISOMAL"/>
    <property type="match status" value="1"/>
</dbReference>
<sequence length="455" mass="50886">MALKDSKVPPEYLDMLCQEYRENNIILPEHYQNVNVKRGLRNKDGTGVVAGVTLITNVHGYLLNEGDVMPVPGELTYRGINIQDIVDHCLADNRFGYEEVAYLLLVGKLPTAKQLDEFIDILAECRELPKHFTEDVLINSPSPNIMNKLQSSILSLYAFDKRAEELTLANVLRQSIELVARLPIIVTRAYQVKKYYYDKVSMSINYAQRELSTAENFLYALRRDNQFTELESRTLDLALMLHADHGGGNNSTFAARVLTSTGTDTYSAMAAAVGSLKGPLHGGANLKVMEMFHDMKEHVKDVHDDEEIARYLTKILNREAGDGSGLIYGMGHAVYTLSDPRAEILRGGAHDLAVQKGFEDDFTLLNAVERLTPEVFRTVKGSTKPVCANVDLYSGLVYQMLDIPMELFTPIFAIARITGWAANRLEELQTGGRIIRPAYKTVMSNQPYTSLGDRV</sequence>
<comment type="pathway">
    <text evidence="1">Carbohydrate metabolism; tricarboxylic acid cycle.</text>
</comment>
<proteinExistence type="inferred from homology"/>
<dbReference type="InterPro" id="IPR016142">
    <property type="entry name" value="Citrate_synth-like_lrg_a-sub"/>
</dbReference>
<keyword evidence="8" id="KW-1185">Reference proteome</keyword>
<dbReference type="Proteomes" id="UP000620366">
    <property type="component" value="Unassembled WGS sequence"/>
</dbReference>
<name>A0A926HUS1_9FIRM</name>
<evidence type="ECO:0000256" key="4">
    <source>
        <dbReference type="ARBA" id="ARBA00049288"/>
    </source>
</evidence>
<evidence type="ECO:0000256" key="3">
    <source>
        <dbReference type="ARBA" id="ARBA00022679"/>
    </source>
</evidence>
<comment type="catalytic activity">
    <reaction evidence="4">
        <text>oxaloacetate + acetyl-CoA + H2O = citrate + CoA + H(+)</text>
        <dbReference type="Rhea" id="RHEA:16845"/>
        <dbReference type="ChEBI" id="CHEBI:15377"/>
        <dbReference type="ChEBI" id="CHEBI:15378"/>
        <dbReference type="ChEBI" id="CHEBI:16452"/>
        <dbReference type="ChEBI" id="CHEBI:16947"/>
        <dbReference type="ChEBI" id="CHEBI:57287"/>
        <dbReference type="ChEBI" id="CHEBI:57288"/>
        <dbReference type="EC" id="2.3.3.16"/>
    </reaction>
</comment>
<dbReference type="GO" id="GO:0036440">
    <property type="term" value="F:citrate synthase activity"/>
    <property type="evidence" value="ECO:0007669"/>
    <property type="project" value="UniProtKB-EC"/>
</dbReference>
<dbReference type="RefSeq" id="WP_249299983.1">
    <property type="nucleotide sequence ID" value="NZ_JACRSP010000002.1"/>
</dbReference>
<dbReference type="PRINTS" id="PR00143">
    <property type="entry name" value="CITRTSNTHASE"/>
</dbReference>
<dbReference type="Pfam" id="PF00285">
    <property type="entry name" value="Citrate_synt"/>
    <property type="match status" value="1"/>
</dbReference>
<dbReference type="PANTHER" id="PTHR11739">
    <property type="entry name" value="CITRATE SYNTHASE"/>
    <property type="match status" value="1"/>
</dbReference>
<reference evidence="7" key="1">
    <citation type="submission" date="2020-08" db="EMBL/GenBank/DDBJ databases">
        <title>Genome public.</title>
        <authorList>
            <person name="Liu C."/>
            <person name="Sun Q."/>
        </authorList>
    </citation>
    <scope>NUCLEOTIDE SEQUENCE</scope>
    <source>
        <strain evidence="7">BX7</strain>
    </source>
</reference>
<dbReference type="EMBL" id="JACRSP010000002">
    <property type="protein sequence ID" value="MBC8536225.1"/>
    <property type="molecule type" value="Genomic_DNA"/>
</dbReference>
<dbReference type="InterPro" id="IPR024176">
    <property type="entry name" value="Citrate_synthase_bac-typ"/>
</dbReference>
<evidence type="ECO:0000313" key="8">
    <source>
        <dbReference type="Proteomes" id="UP000620366"/>
    </source>
</evidence>
<gene>
    <name evidence="7" type="ORF">H8695_05900</name>
</gene>
<dbReference type="SUPFAM" id="SSF48256">
    <property type="entry name" value="Citrate synthase"/>
    <property type="match status" value="1"/>
</dbReference>
<comment type="caution">
    <text evidence="7">The sequence shown here is derived from an EMBL/GenBank/DDBJ whole genome shotgun (WGS) entry which is preliminary data.</text>
</comment>
<dbReference type="PIRSF" id="PIRSF001369">
    <property type="entry name" value="Citrate_synth"/>
    <property type="match status" value="1"/>
</dbReference>
<dbReference type="NCBIfam" id="NF010635">
    <property type="entry name" value="PRK14032.1"/>
    <property type="match status" value="1"/>
</dbReference>
<dbReference type="Gene3D" id="1.10.230.10">
    <property type="entry name" value="Cytochrome P450-Terp, domain 2"/>
    <property type="match status" value="1"/>
</dbReference>
<dbReference type="InterPro" id="IPR036969">
    <property type="entry name" value="Citrate_synthase_sf"/>
</dbReference>
<dbReference type="InterPro" id="IPR016143">
    <property type="entry name" value="Citrate_synth-like_sm_a-sub"/>
</dbReference>
<protein>
    <recommendedName>
        <fullName evidence="5">Citrate synthase</fullName>
    </recommendedName>
</protein>
<feature type="active site" evidence="6">
    <location>
        <position position="391"/>
    </location>
</feature>
<evidence type="ECO:0000256" key="5">
    <source>
        <dbReference type="PIRNR" id="PIRNR001369"/>
    </source>
</evidence>
<dbReference type="GO" id="GO:0005829">
    <property type="term" value="C:cytosol"/>
    <property type="evidence" value="ECO:0007669"/>
    <property type="project" value="TreeGrafter"/>
</dbReference>
<dbReference type="AlphaFoldDB" id="A0A926HUS1"/>
<dbReference type="GO" id="GO:0005975">
    <property type="term" value="P:carbohydrate metabolic process"/>
    <property type="evidence" value="ECO:0007669"/>
    <property type="project" value="TreeGrafter"/>
</dbReference>
<organism evidence="7 8">
    <name type="scientific">Feifania hominis</name>
    <dbReference type="NCBI Taxonomy" id="2763660"/>
    <lineage>
        <taxon>Bacteria</taxon>
        <taxon>Bacillati</taxon>
        <taxon>Bacillota</taxon>
        <taxon>Clostridia</taxon>
        <taxon>Eubacteriales</taxon>
        <taxon>Feifaniaceae</taxon>
        <taxon>Feifania</taxon>
    </lineage>
</organism>
<evidence type="ECO:0000256" key="2">
    <source>
        <dbReference type="ARBA" id="ARBA00010566"/>
    </source>
</evidence>
<keyword evidence="3 5" id="KW-0808">Transferase</keyword>
<dbReference type="InterPro" id="IPR002020">
    <property type="entry name" value="Citrate_synthase"/>
</dbReference>
<evidence type="ECO:0000256" key="1">
    <source>
        <dbReference type="ARBA" id="ARBA00005163"/>
    </source>
</evidence>
<dbReference type="GO" id="GO:0006099">
    <property type="term" value="P:tricarboxylic acid cycle"/>
    <property type="evidence" value="ECO:0007669"/>
    <property type="project" value="InterPro"/>
</dbReference>
<comment type="similarity">
    <text evidence="2 5">Belongs to the citrate synthase family.</text>
</comment>